<name>A0A100WIM7_MYCCR</name>
<keyword evidence="3" id="KW-1185">Reference proteome</keyword>
<dbReference type="AlphaFoldDB" id="A0A100WIM7"/>
<accession>A0A100WIM7</accession>
<dbReference type="EMBL" id="BCSY01000109">
    <property type="protein sequence ID" value="GAS98791.1"/>
    <property type="molecule type" value="Genomic_DNA"/>
</dbReference>
<reference evidence="3" key="2">
    <citation type="submission" date="2016-02" db="EMBL/GenBank/DDBJ databases">
        <title>Draft genome sequence of five rapidly growing Mycobacterium species.</title>
        <authorList>
            <person name="Katahira K."/>
            <person name="Gotou Y."/>
            <person name="Iida K."/>
            <person name="Ogura Y."/>
            <person name="Hayashi T."/>
        </authorList>
    </citation>
    <scope>NUCLEOTIDE SEQUENCE [LARGE SCALE GENOMIC DNA]</scope>
    <source>
        <strain evidence="3">JCM15298</strain>
    </source>
</reference>
<dbReference type="RefSeq" id="WP_206779540.1">
    <property type="nucleotide sequence ID" value="NZ_BCSY01000109.1"/>
</dbReference>
<comment type="caution">
    <text evidence="2">The sequence shown here is derived from an EMBL/GenBank/DDBJ whole genome shotgun (WGS) entry which is preliminary data.</text>
</comment>
<evidence type="ECO:0000313" key="3">
    <source>
        <dbReference type="Proteomes" id="UP000069443"/>
    </source>
</evidence>
<reference evidence="3" key="1">
    <citation type="journal article" date="2016" name="Genome Announc.">
        <title>Draft Genome Sequences of Five Rapidly Growing Mycobacterium Species, M. thermoresistibile, M. fortuitum subsp. acetamidolyticum, M. canariasense, M. brisbanense, and M. novocastrense.</title>
        <authorList>
            <person name="Katahira K."/>
            <person name="Ogura Y."/>
            <person name="Gotoh Y."/>
            <person name="Hayashi T."/>
        </authorList>
    </citation>
    <scope>NUCLEOTIDE SEQUENCE [LARGE SCALE GENOMIC DNA]</scope>
    <source>
        <strain evidence="3">JCM15298</strain>
    </source>
</reference>
<dbReference type="Proteomes" id="UP000069443">
    <property type="component" value="Unassembled WGS sequence"/>
</dbReference>
<feature type="non-terminal residue" evidence="2">
    <location>
        <position position="1"/>
    </location>
</feature>
<organism evidence="2 3">
    <name type="scientific">Mycolicibacterium canariasense</name>
    <name type="common">Mycobacterium canariasense</name>
    <dbReference type="NCBI Taxonomy" id="228230"/>
    <lineage>
        <taxon>Bacteria</taxon>
        <taxon>Bacillati</taxon>
        <taxon>Actinomycetota</taxon>
        <taxon>Actinomycetes</taxon>
        <taxon>Mycobacteriales</taxon>
        <taxon>Mycobacteriaceae</taxon>
        <taxon>Mycolicibacterium</taxon>
    </lineage>
</organism>
<proteinExistence type="predicted"/>
<gene>
    <name evidence="2" type="ORF">RMCC_5756</name>
</gene>
<feature type="region of interest" description="Disordered" evidence="1">
    <location>
        <begin position="24"/>
        <end position="64"/>
    </location>
</feature>
<sequence>ALDIDELDRIAQVLAVPISKFFATADDDRGPTGGAQSRLGESNPRPSHYKAPSRRSNGSLSIAPVTPIKRPVAPVIPFTPGREKIA</sequence>
<evidence type="ECO:0000256" key="1">
    <source>
        <dbReference type="SAM" id="MobiDB-lite"/>
    </source>
</evidence>
<evidence type="ECO:0000313" key="2">
    <source>
        <dbReference type="EMBL" id="GAS98791.1"/>
    </source>
</evidence>
<protein>
    <submittedName>
        <fullName evidence="2">Immunity repressor</fullName>
    </submittedName>
</protein>